<evidence type="ECO:0000313" key="7">
    <source>
        <dbReference type="EnsemblMetazoa" id="Aqu2.1.16063_001"/>
    </source>
</evidence>
<comment type="subcellular location">
    <subcellularLocation>
        <location evidence="1">Nucleus</location>
    </subcellularLocation>
</comment>
<evidence type="ECO:0008006" key="8">
    <source>
        <dbReference type="Google" id="ProtNLM"/>
    </source>
</evidence>
<dbReference type="STRING" id="400682.A0A1X7TN26"/>
<evidence type="ECO:0000256" key="1">
    <source>
        <dbReference type="ARBA" id="ARBA00004123"/>
    </source>
</evidence>
<organism evidence="7">
    <name type="scientific">Amphimedon queenslandica</name>
    <name type="common">Sponge</name>
    <dbReference type="NCBI Taxonomy" id="400682"/>
    <lineage>
        <taxon>Eukaryota</taxon>
        <taxon>Metazoa</taxon>
        <taxon>Porifera</taxon>
        <taxon>Demospongiae</taxon>
        <taxon>Heteroscleromorpha</taxon>
        <taxon>Haplosclerida</taxon>
        <taxon>Niphatidae</taxon>
        <taxon>Amphimedon</taxon>
    </lineage>
</organism>
<evidence type="ECO:0000256" key="3">
    <source>
        <dbReference type="ARBA" id="ARBA00023015"/>
    </source>
</evidence>
<evidence type="ECO:0000256" key="5">
    <source>
        <dbReference type="ARBA" id="ARBA00023242"/>
    </source>
</evidence>
<evidence type="ECO:0000256" key="2">
    <source>
        <dbReference type="ARBA" id="ARBA00005635"/>
    </source>
</evidence>
<dbReference type="GO" id="GO:0003712">
    <property type="term" value="F:transcription coregulator activity"/>
    <property type="evidence" value="ECO:0007669"/>
    <property type="project" value="InterPro"/>
</dbReference>
<feature type="region of interest" description="Disordered" evidence="6">
    <location>
        <begin position="35"/>
        <end position="60"/>
    </location>
</feature>
<protein>
    <recommendedName>
        <fullName evidence="8">Mediator of RNA polymerase II transcription subunit 17</fullName>
    </recommendedName>
</protein>
<dbReference type="GO" id="GO:0070847">
    <property type="term" value="C:core mediator complex"/>
    <property type="evidence" value="ECO:0007669"/>
    <property type="project" value="TreeGrafter"/>
</dbReference>
<keyword evidence="4" id="KW-0804">Transcription</keyword>
<evidence type="ECO:0000256" key="4">
    <source>
        <dbReference type="ARBA" id="ARBA00023163"/>
    </source>
</evidence>
<dbReference type="PANTHER" id="PTHR13114:SF7">
    <property type="entry name" value="MEDIATOR OF RNA POLYMERASE II TRANSCRIPTION SUBUNIT 17"/>
    <property type="match status" value="1"/>
</dbReference>
<dbReference type="EnsemblMetazoa" id="Aqu2.1.16063_001">
    <property type="protein sequence ID" value="Aqu2.1.16063_001"/>
    <property type="gene ID" value="Aqu2.1.16063"/>
</dbReference>
<dbReference type="InParanoid" id="A0A1X7TN26"/>
<reference evidence="7" key="1">
    <citation type="submission" date="2017-05" db="UniProtKB">
        <authorList>
            <consortium name="EnsemblMetazoa"/>
        </authorList>
    </citation>
    <scope>IDENTIFICATION</scope>
</reference>
<dbReference type="InterPro" id="IPR019313">
    <property type="entry name" value="Mediator_Med17"/>
</dbReference>
<sequence length="285" mass="32808">MASNGDAGFKVSVESLHTTRVKEINYDGEEIYEGRPLSQKLRKKKQEEEEEEGVSGPITKKPSHCWPWEFTHSKLKQALTEVSVLSDVLQIVHNHHQYLSLDPVYVNKKYTLPPSYQYQIKKKALDVASKILRKGAEPLKRLSSQTDHKFYRALYDLRRRWILRRTANGVSGDLSYRSAGSLYAQSVQFEVHKGIEGTNDILSAVVPQELRGRSEVVIFLADRPIKEVVSLDSLLPSCFIELHKQQLTLTPWEQILKSAQNVLFNEELFAQIVQSFVMRNLYYIM</sequence>
<keyword evidence="5" id="KW-0539">Nucleus</keyword>
<dbReference type="OrthoDB" id="10058398at2759"/>
<dbReference type="GO" id="GO:0006357">
    <property type="term" value="P:regulation of transcription by RNA polymerase II"/>
    <property type="evidence" value="ECO:0007669"/>
    <property type="project" value="InterPro"/>
</dbReference>
<proteinExistence type="inferred from homology"/>
<comment type="similarity">
    <text evidence="2">Belongs to the Mediator complex subunit 17 family.</text>
</comment>
<dbReference type="PANTHER" id="PTHR13114">
    <property type="entry name" value="MEDIATOR OF RNA POLYMERASE II TRANSCRIPTION SUBUNIT 17"/>
    <property type="match status" value="1"/>
</dbReference>
<dbReference type="AlphaFoldDB" id="A0A1X7TN26"/>
<evidence type="ECO:0000256" key="6">
    <source>
        <dbReference type="SAM" id="MobiDB-lite"/>
    </source>
</evidence>
<accession>A0A1X7TN26</accession>
<name>A0A1X7TN26_AMPQE</name>
<keyword evidence="3" id="KW-0805">Transcription regulation</keyword>
<dbReference type="GO" id="GO:0016592">
    <property type="term" value="C:mediator complex"/>
    <property type="evidence" value="ECO:0007669"/>
    <property type="project" value="InterPro"/>
</dbReference>